<keyword evidence="7 8" id="KW-0998">Cell outer membrane</keyword>
<dbReference type="EMBL" id="REFR01000015">
    <property type="protein sequence ID" value="RMB02020.1"/>
    <property type="molecule type" value="Genomic_DNA"/>
</dbReference>
<proteinExistence type="inferred from homology"/>
<keyword evidence="5 9" id="KW-0798">TonB box</keyword>
<dbReference type="InterPro" id="IPR036942">
    <property type="entry name" value="Beta-barrel_TonB_sf"/>
</dbReference>
<evidence type="ECO:0000259" key="12">
    <source>
        <dbReference type="Pfam" id="PF07715"/>
    </source>
</evidence>
<evidence type="ECO:0000256" key="10">
    <source>
        <dbReference type="SAM" id="SignalP"/>
    </source>
</evidence>
<evidence type="ECO:0000256" key="2">
    <source>
        <dbReference type="ARBA" id="ARBA00022448"/>
    </source>
</evidence>
<evidence type="ECO:0000256" key="5">
    <source>
        <dbReference type="ARBA" id="ARBA00023077"/>
    </source>
</evidence>
<dbReference type="SUPFAM" id="SSF56935">
    <property type="entry name" value="Porins"/>
    <property type="match status" value="1"/>
</dbReference>
<keyword evidence="6 8" id="KW-0472">Membrane</keyword>
<accession>A0A3M0C112</accession>
<feature type="chain" id="PRO_5018024352" evidence="10">
    <location>
        <begin position="22"/>
        <end position="1110"/>
    </location>
</feature>
<comment type="subcellular location">
    <subcellularLocation>
        <location evidence="1 8">Cell outer membrane</location>
        <topology evidence="1 8">Multi-pass membrane protein</topology>
    </subcellularLocation>
</comment>
<dbReference type="Proteomes" id="UP000271227">
    <property type="component" value="Unassembled WGS sequence"/>
</dbReference>
<gene>
    <name evidence="13" type="ORF">BXY39_3532</name>
</gene>
<keyword evidence="4 8" id="KW-0812">Transmembrane</keyword>
<feature type="signal peptide" evidence="10">
    <location>
        <begin position="1"/>
        <end position="21"/>
    </location>
</feature>
<sequence>MASTTLAGFAAMASMAAPVSAQQDGEPDALEEITVTGSYIRRRSQTDTASPIQVVGRDELQAAGVTTISDFTQQLTVNNGAQNNPDAFTQNLTTGTSNINLRGLGVASTLVLLNGKRTVTAAPQTDGGVSFVDTASLVPPIAIDQVEVLKDGAGPLYGSDAVAGVVNFKTRGNFEGFEIQSEIKNITETSQRDITVGAIAGWKNETFRFMGAVNYFDRSNLSQRDRDLRTAEAIANNISISTQSGFPGTFIVPTAPQGNLTDTIAFLSVYDQLAPVFANPASPLAPDVLPTGLPAPGLPPELAALGITSNSSPGFIPFPGVAGSPVPGSVFTGYAPANAAAGGGVINIPAAAAALLGLNDGSAPIALGADGVADALTPLVYNSIYGIAAPGVAAGLGVSPDALSFATPGAAAGAATPAFADPFCREVAQQFEDVVPLIQDFTNPLDGSTAQLGACGYDFNNQFDLVPEQTRLQGYAEFGAQLGDSVEFYSNFSFAENESTRGNSNFPITSLVPIAGNNPFNTFRTDVFWVGRSAGNNFTTDPLNPNPSTHDTTTWRIEGGFKGEFGNGWIFDVSGVRGESDWDLTAGDGVRDRFFLALQGFGGPDCDVAAGTPGQNGCQFFNPFGNGLIAGQDERVPVLDANFQPVTDENGNTVLVPVRNSAELIDWMQGQVTIDGKSEATILDGVVSGDLFETAAGPIGAAFGFQYRDQSLAWDYDGNTNSNNFLFVQGADDFDASQDVFAFFGEVLVPITSKLELSAAVRYENYSGGVGDTIDPKFAVRYNPTDEWSFRATYSSSFRAPSIFQQFGNQTTLNSVRDPRDNGQPFIAIRTQGADNLSPETADTYTVGFTWQPQALAGFTFDVNFWRFEFNDVIVQQNAQELVNRVLLGGETDLLAFTGDQVPEGQPFVFLDPADGSIDAVQNFYENAAFINTDGLDVSASYVWETDGIGTFNLSAMVTYVSEYDLSGPGGITIEAAGRRNRENFGDPVPELRGQAMLGWNYERHTTNIAVRHIGQFTDDQNSVFGTLPDGTPDFNNLIERREIDGMTTVDLFYSYDFSDSFGLTNAALNIGALNVFNVRPPAVLGDGGFETRTHDPRQRIVYAGIRFGF</sequence>
<evidence type="ECO:0000256" key="9">
    <source>
        <dbReference type="RuleBase" id="RU003357"/>
    </source>
</evidence>
<dbReference type="PROSITE" id="PS52016">
    <property type="entry name" value="TONB_DEPENDENT_REC_3"/>
    <property type="match status" value="1"/>
</dbReference>
<evidence type="ECO:0000256" key="4">
    <source>
        <dbReference type="ARBA" id="ARBA00022692"/>
    </source>
</evidence>
<keyword evidence="14" id="KW-1185">Reference proteome</keyword>
<evidence type="ECO:0000256" key="6">
    <source>
        <dbReference type="ARBA" id="ARBA00023136"/>
    </source>
</evidence>
<evidence type="ECO:0000256" key="1">
    <source>
        <dbReference type="ARBA" id="ARBA00004571"/>
    </source>
</evidence>
<dbReference type="PANTHER" id="PTHR47234:SF2">
    <property type="entry name" value="TONB-DEPENDENT RECEPTOR"/>
    <property type="match status" value="1"/>
</dbReference>
<feature type="domain" description="TonB-dependent receptor plug" evidence="12">
    <location>
        <begin position="45"/>
        <end position="165"/>
    </location>
</feature>
<dbReference type="InterPro" id="IPR037066">
    <property type="entry name" value="Plug_dom_sf"/>
</dbReference>
<comment type="caution">
    <text evidence="13">The sequence shown here is derived from an EMBL/GenBank/DDBJ whole genome shotgun (WGS) entry which is preliminary data.</text>
</comment>
<dbReference type="Pfam" id="PF07715">
    <property type="entry name" value="Plug"/>
    <property type="match status" value="1"/>
</dbReference>
<evidence type="ECO:0000256" key="3">
    <source>
        <dbReference type="ARBA" id="ARBA00022452"/>
    </source>
</evidence>
<keyword evidence="3 8" id="KW-1134">Transmembrane beta strand</keyword>
<dbReference type="Gene3D" id="2.170.130.10">
    <property type="entry name" value="TonB-dependent receptor, plug domain"/>
    <property type="match status" value="1"/>
</dbReference>
<evidence type="ECO:0000259" key="11">
    <source>
        <dbReference type="Pfam" id="PF00593"/>
    </source>
</evidence>
<dbReference type="GO" id="GO:0009279">
    <property type="term" value="C:cell outer membrane"/>
    <property type="evidence" value="ECO:0007669"/>
    <property type="project" value="UniProtKB-SubCell"/>
</dbReference>
<dbReference type="Pfam" id="PF00593">
    <property type="entry name" value="TonB_dep_Rec_b-barrel"/>
    <property type="match status" value="1"/>
</dbReference>
<reference evidence="13 14" key="1">
    <citation type="submission" date="2018-10" db="EMBL/GenBank/DDBJ databases">
        <title>Genomic Encyclopedia of Archaeal and Bacterial Type Strains, Phase II (KMG-II): from individual species to whole genera.</title>
        <authorList>
            <person name="Goeker M."/>
        </authorList>
    </citation>
    <scope>NUCLEOTIDE SEQUENCE [LARGE SCALE GENOMIC DNA]</scope>
    <source>
        <strain evidence="13 14">DSM 25217</strain>
    </source>
</reference>
<dbReference type="Gene3D" id="2.40.170.20">
    <property type="entry name" value="TonB-dependent receptor, beta-barrel domain"/>
    <property type="match status" value="1"/>
</dbReference>
<protein>
    <submittedName>
        <fullName evidence="13">TonB-dependent receptor-like protein</fullName>
    </submittedName>
</protein>
<dbReference type="PANTHER" id="PTHR47234">
    <property type="match status" value="1"/>
</dbReference>
<evidence type="ECO:0000313" key="13">
    <source>
        <dbReference type="EMBL" id="RMB02020.1"/>
    </source>
</evidence>
<feature type="domain" description="TonB-dependent receptor-like beta-barrel" evidence="11">
    <location>
        <begin position="517"/>
        <end position="1076"/>
    </location>
</feature>
<keyword evidence="2 8" id="KW-0813">Transport</keyword>
<dbReference type="AlphaFoldDB" id="A0A3M0C112"/>
<keyword evidence="13" id="KW-0675">Receptor</keyword>
<dbReference type="InParanoid" id="A0A3M0C112"/>
<dbReference type="InterPro" id="IPR000531">
    <property type="entry name" value="Beta-barrel_TonB"/>
</dbReference>
<dbReference type="InterPro" id="IPR012910">
    <property type="entry name" value="Plug_dom"/>
</dbReference>
<evidence type="ECO:0000256" key="8">
    <source>
        <dbReference type="PROSITE-ProRule" id="PRU01360"/>
    </source>
</evidence>
<evidence type="ECO:0000256" key="7">
    <source>
        <dbReference type="ARBA" id="ARBA00023237"/>
    </source>
</evidence>
<organism evidence="13 14">
    <name type="scientific">Eilatimonas milleporae</name>
    <dbReference type="NCBI Taxonomy" id="911205"/>
    <lineage>
        <taxon>Bacteria</taxon>
        <taxon>Pseudomonadati</taxon>
        <taxon>Pseudomonadota</taxon>
        <taxon>Alphaproteobacteria</taxon>
        <taxon>Kordiimonadales</taxon>
        <taxon>Kordiimonadaceae</taxon>
        <taxon>Eilatimonas</taxon>
    </lineage>
</organism>
<keyword evidence="10" id="KW-0732">Signal</keyword>
<comment type="similarity">
    <text evidence="8 9">Belongs to the TonB-dependent receptor family.</text>
</comment>
<dbReference type="InterPro" id="IPR039426">
    <property type="entry name" value="TonB-dep_rcpt-like"/>
</dbReference>
<evidence type="ECO:0000313" key="14">
    <source>
        <dbReference type="Proteomes" id="UP000271227"/>
    </source>
</evidence>
<name>A0A3M0C112_9PROT</name>